<keyword evidence="2" id="KW-1185">Reference proteome</keyword>
<name>A0A3P6RA32_CYLGO</name>
<dbReference type="AlphaFoldDB" id="A0A3P6RA32"/>
<proteinExistence type="predicted"/>
<dbReference type="EMBL" id="UYRV01005385">
    <property type="protein sequence ID" value="VDK52543.1"/>
    <property type="molecule type" value="Genomic_DNA"/>
</dbReference>
<sequence>MRSFGITVTTAEAEEQSFMSRFNVQGHIYHRAGSLLSCGNNSPKFLQLCFVCDKQLQRINVAALSVAQGRMSCKAANAASAQRPGEHVQHCPEANAYR</sequence>
<organism evidence="1 2">
    <name type="scientific">Cylicostephanus goldi</name>
    <name type="common">Nematode worm</name>
    <dbReference type="NCBI Taxonomy" id="71465"/>
    <lineage>
        <taxon>Eukaryota</taxon>
        <taxon>Metazoa</taxon>
        <taxon>Ecdysozoa</taxon>
        <taxon>Nematoda</taxon>
        <taxon>Chromadorea</taxon>
        <taxon>Rhabditida</taxon>
        <taxon>Rhabditina</taxon>
        <taxon>Rhabditomorpha</taxon>
        <taxon>Strongyloidea</taxon>
        <taxon>Strongylidae</taxon>
        <taxon>Cylicostephanus</taxon>
    </lineage>
</organism>
<accession>A0A3P6RA32</accession>
<dbReference type="Proteomes" id="UP000271889">
    <property type="component" value="Unassembled WGS sequence"/>
</dbReference>
<reference evidence="1 2" key="1">
    <citation type="submission" date="2018-11" db="EMBL/GenBank/DDBJ databases">
        <authorList>
            <consortium name="Pathogen Informatics"/>
        </authorList>
    </citation>
    <scope>NUCLEOTIDE SEQUENCE [LARGE SCALE GENOMIC DNA]</scope>
</reference>
<gene>
    <name evidence="1" type="ORF">CGOC_LOCUS2415</name>
</gene>
<evidence type="ECO:0000313" key="2">
    <source>
        <dbReference type="Proteomes" id="UP000271889"/>
    </source>
</evidence>
<evidence type="ECO:0000313" key="1">
    <source>
        <dbReference type="EMBL" id="VDK52543.1"/>
    </source>
</evidence>
<dbReference type="OrthoDB" id="10051381at2759"/>
<protein>
    <submittedName>
        <fullName evidence="1">Uncharacterized protein</fullName>
    </submittedName>
</protein>